<evidence type="ECO:0000256" key="1">
    <source>
        <dbReference type="ARBA" id="ARBA00001938"/>
    </source>
</evidence>
<evidence type="ECO:0000256" key="3">
    <source>
        <dbReference type="ARBA" id="ARBA00022679"/>
    </source>
</evidence>
<protein>
    <submittedName>
        <fullName evidence="7">Biotin/lipoyl-containing protein</fullName>
    </submittedName>
</protein>
<dbReference type="PANTHER" id="PTHR43178">
    <property type="entry name" value="DIHYDROLIPOAMIDE ACETYLTRANSFERASE COMPONENT OF PYRUVATE DEHYDROGENASE COMPLEX"/>
    <property type="match status" value="1"/>
</dbReference>
<gene>
    <name evidence="7" type="ORF">ACFPN2_36230</name>
</gene>
<name>A0ABV8T462_9GAMM</name>
<feature type="domain" description="Lipoyl-binding" evidence="6">
    <location>
        <begin position="2"/>
        <end position="76"/>
    </location>
</feature>
<keyword evidence="8" id="KW-1185">Reference proteome</keyword>
<dbReference type="InterPro" id="IPR050743">
    <property type="entry name" value="2-oxoacid_DH_E2_comp"/>
</dbReference>
<dbReference type="Proteomes" id="UP001595904">
    <property type="component" value="Unassembled WGS sequence"/>
</dbReference>
<dbReference type="Gene3D" id="2.40.50.100">
    <property type="match status" value="1"/>
</dbReference>
<dbReference type="InterPro" id="IPR011053">
    <property type="entry name" value="Single_hybrid_motif"/>
</dbReference>
<keyword evidence="5" id="KW-0012">Acyltransferase</keyword>
<dbReference type="PROSITE" id="PS50968">
    <property type="entry name" value="BIOTINYL_LIPOYL"/>
    <property type="match status" value="1"/>
</dbReference>
<accession>A0ABV8T462</accession>
<dbReference type="PROSITE" id="PS00189">
    <property type="entry name" value="LIPOYL"/>
    <property type="match status" value="1"/>
</dbReference>
<evidence type="ECO:0000259" key="6">
    <source>
        <dbReference type="PROSITE" id="PS50968"/>
    </source>
</evidence>
<dbReference type="SUPFAM" id="SSF51230">
    <property type="entry name" value="Single hybrid motif"/>
    <property type="match status" value="1"/>
</dbReference>
<dbReference type="EMBL" id="JBHSDU010000015">
    <property type="protein sequence ID" value="MFC4314572.1"/>
    <property type="molecule type" value="Genomic_DNA"/>
</dbReference>
<evidence type="ECO:0000256" key="4">
    <source>
        <dbReference type="ARBA" id="ARBA00022823"/>
    </source>
</evidence>
<evidence type="ECO:0000313" key="8">
    <source>
        <dbReference type="Proteomes" id="UP001595904"/>
    </source>
</evidence>
<comment type="subunit">
    <text evidence="2">Forms a 24-polypeptide structural core with octahedral symmetry.</text>
</comment>
<evidence type="ECO:0000256" key="2">
    <source>
        <dbReference type="ARBA" id="ARBA00011484"/>
    </source>
</evidence>
<sequence>MSVEVRIPQIGFSMQEGTLVEWLVTDGAQVENGAPLYTLELDKAVQEVTAPAAGKLKVHAKTGQVYPVGELIAEII</sequence>
<dbReference type="CDD" id="cd06849">
    <property type="entry name" value="lipoyl_domain"/>
    <property type="match status" value="1"/>
</dbReference>
<evidence type="ECO:0000256" key="5">
    <source>
        <dbReference type="ARBA" id="ARBA00023315"/>
    </source>
</evidence>
<reference evidence="8" key="1">
    <citation type="journal article" date="2019" name="Int. J. Syst. Evol. Microbiol.">
        <title>The Global Catalogue of Microorganisms (GCM) 10K type strain sequencing project: providing services to taxonomists for standard genome sequencing and annotation.</title>
        <authorList>
            <consortium name="The Broad Institute Genomics Platform"/>
            <consortium name="The Broad Institute Genome Sequencing Center for Infectious Disease"/>
            <person name="Wu L."/>
            <person name="Ma J."/>
        </authorList>
    </citation>
    <scope>NUCLEOTIDE SEQUENCE [LARGE SCALE GENOMIC DNA]</scope>
    <source>
        <strain evidence="8">CGMCC 1.10759</strain>
    </source>
</reference>
<keyword evidence="4" id="KW-0450">Lipoyl</keyword>
<dbReference type="PANTHER" id="PTHR43178:SF5">
    <property type="entry name" value="LIPOAMIDE ACYLTRANSFERASE COMPONENT OF BRANCHED-CHAIN ALPHA-KETO ACID DEHYDROGENASE COMPLEX, MITOCHONDRIAL"/>
    <property type="match status" value="1"/>
</dbReference>
<proteinExistence type="predicted"/>
<comment type="cofactor">
    <cofactor evidence="1">
        <name>(R)-lipoate</name>
        <dbReference type="ChEBI" id="CHEBI:83088"/>
    </cofactor>
</comment>
<dbReference type="Pfam" id="PF00364">
    <property type="entry name" value="Biotin_lipoyl"/>
    <property type="match status" value="1"/>
</dbReference>
<comment type="caution">
    <text evidence="7">The sequence shown here is derived from an EMBL/GenBank/DDBJ whole genome shotgun (WGS) entry which is preliminary data.</text>
</comment>
<evidence type="ECO:0000313" key="7">
    <source>
        <dbReference type="EMBL" id="MFC4314572.1"/>
    </source>
</evidence>
<keyword evidence="3" id="KW-0808">Transferase</keyword>
<dbReference type="RefSeq" id="WP_380605852.1">
    <property type="nucleotide sequence ID" value="NZ_JBHSDU010000015.1"/>
</dbReference>
<dbReference type="InterPro" id="IPR003016">
    <property type="entry name" value="2-oxoA_DH_lipoyl-BS"/>
</dbReference>
<dbReference type="InterPro" id="IPR000089">
    <property type="entry name" value="Biotin_lipoyl"/>
</dbReference>
<organism evidence="7 8">
    <name type="scientific">Steroidobacter flavus</name>
    <dbReference type="NCBI Taxonomy" id="1842136"/>
    <lineage>
        <taxon>Bacteria</taxon>
        <taxon>Pseudomonadati</taxon>
        <taxon>Pseudomonadota</taxon>
        <taxon>Gammaproteobacteria</taxon>
        <taxon>Steroidobacterales</taxon>
        <taxon>Steroidobacteraceae</taxon>
        <taxon>Steroidobacter</taxon>
    </lineage>
</organism>